<evidence type="ECO:0000256" key="8">
    <source>
        <dbReference type="ARBA" id="ARBA00023180"/>
    </source>
</evidence>
<dbReference type="Pfam" id="PF01607">
    <property type="entry name" value="CBM_14"/>
    <property type="match status" value="2"/>
</dbReference>
<evidence type="ECO:0000256" key="1">
    <source>
        <dbReference type="ARBA" id="ARBA00000822"/>
    </source>
</evidence>
<name>A0ABP0EV75_CLALP</name>
<evidence type="ECO:0000256" key="6">
    <source>
        <dbReference type="ARBA" id="ARBA00023024"/>
    </source>
</evidence>
<keyword evidence="6" id="KW-0146">Chitin degradation</keyword>
<keyword evidence="3" id="KW-0147">Chitin-binding</keyword>
<evidence type="ECO:0000313" key="11">
    <source>
        <dbReference type="Proteomes" id="UP001642483"/>
    </source>
</evidence>
<evidence type="ECO:0000256" key="3">
    <source>
        <dbReference type="ARBA" id="ARBA00022669"/>
    </source>
</evidence>
<dbReference type="InterPro" id="IPR002557">
    <property type="entry name" value="Chitin-bd_dom"/>
</dbReference>
<evidence type="ECO:0000256" key="7">
    <source>
        <dbReference type="ARBA" id="ARBA00023157"/>
    </source>
</evidence>
<evidence type="ECO:0000259" key="9">
    <source>
        <dbReference type="PROSITE" id="PS50940"/>
    </source>
</evidence>
<dbReference type="InterPro" id="IPR051940">
    <property type="entry name" value="Chitin_bind-dev_reg"/>
</dbReference>
<dbReference type="PANTHER" id="PTHR23301:SF0">
    <property type="entry name" value="CHITIN-BINDING TYPE-2 DOMAIN-CONTAINING PROTEIN-RELATED"/>
    <property type="match status" value="1"/>
</dbReference>
<dbReference type="PANTHER" id="PTHR23301">
    <property type="entry name" value="CHITIN BINDING PERITROPHIN-A"/>
    <property type="match status" value="1"/>
</dbReference>
<feature type="domain" description="Chitin-binding type-2" evidence="9">
    <location>
        <begin position="227"/>
        <end position="289"/>
    </location>
</feature>
<evidence type="ECO:0000313" key="10">
    <source>
        <dbReference type="EMBL" id="CAK8671289.1"/>
    </source>
</evidence>
<dbReference type="SMART" id="SM00494">
    <property type="entry name" value="ChtBD2"/>
    <property type="match status" value="2"/>
</dbReference>
<keyword evidence="8" id="KW-0325">Glycoprotein</keyword>
<sequence length="366" mass="39977">MTDKFYCILQINVKGMGKDSAPVEAFRSSLGSPATFDYGYANFDGDAVLNPASPDHVTSTKPKATTTADIDAFARIDTAGTFFFSKPINETDADLYPPSRVIDLKVKQIDPLDVTQGVQLTFTSPGDDYDSGTADFYEIRYTYDKPSALSFSFSNEIPISTANLVSGDLLTPSVAKSAETFVVDLNDIPSDRDLLIVAFALRATDNAGNVAEVSNIAMMNLFLKPPEVSCTDDQGRPVNTEPFEKKKQCKTFYQCSNGQLFTKHCASESVFNPIRGVCDQPENVPACTTGVYVEDNAEPTSIPQSKPTCVSDDGLPLTTQFFPKEGDCLHYYQCVAGVLMEYTCPTGLLFNEVIQICDWPENVPDC</sequence>
<dbReference type="Proteomes" id="UP001642483">
    <property type="component" value="Unassembled WGS sequence"/>
</dbReference>
<dbReference type="PROSITE" id="PS50940">
    <property type="entry name" value="CHIT_BIND_II"/>
    <property type="match status" value="2"/>
</dbReference>
<keyword evidence="4" id="KW-0732">Signal</keyword>
<comment type="catalytic activity">
    <reaction evidence="1">
        <text>Random endo-hydrolysis of N-acetyl-beta-D-glucosaminide (1-&gt;4)-beta-linkages in chitin and chitodextrins.</text>
        <dbReference type="EC" id="3.2.1.14"/>
    </reaction>
</comment>
<dbReference type="SUPFAM" id="SSF57625">
    <property type="entry name" value="Invertebrate chitin-binding proteins"/>
    <property type="match status" value="2"/>
</dbReference>
<gene>
    <name evidence="10" type="ORF">CVLEPA_LOCUS339</name>
</gene>
<evidence type="ECO:0000256" key="2">
    <source>
        <dbReference type="ARBA" id="ARBA00012729"/>
    </source>
</evidence>
<reference evidence="10 11" key="1">
    <citation type="submission" date="2024-02" db="EMBL/GenBank/DDBJ databases">
        <authorList>
            <person name="Daric V."/>
            <person name="Darras S."/>
        </authorList>
    </citation>
    <scope>NUCLEOTIDE SEQUENCE [LARGE SCALE GENOMIC DNA]</scope>
</reference>
<dbReference type="Gene3D" id="2.170.140.10">
    <property type="entry name" value="Chitin binding domain"/>
    <property type="match status" value="2"/>
</dbReference>
<proteinExistence type="predicted"/>
<keyword evidence="6" id="KW-0624">Polysaccharide degradation</keyword>
<keyword evidence="5" id="KW-0677">Repeat</keyword>
<evidence type="ECO:0000256" key="5">
    <source>
        <dbReference type="ARBA" id="ARBA00022737"/>
    </source>
</evidence>
<feature type="domain" description="Chitin-binding type-2" evidence="9">
    <location>
        <begin position="306"/>
        <end position="366"/>
    </location>
</feature>
<keyword evidence="6" id="KW-0119">Carbohydrate metabolism</keyword>
<organism evidence="10 11">
    <name type="scientific">Clavelina lepadiformis</name>
    <name type="common">Light-bulb sea squirt</name>
    <name type="synonym">Ascidia lepadiformis</name>
    <dbReference type="NCBI Taxonomy" id="159417"/>
    <lineage>
        <taxon>Eukaryota</taxon>
        <taxon>Metazoa</taxon>
        <taxon>Chordata</taxon>
        <taxon>Tunicata</taxon>
        <taxon>Ascidiacea</taxon>
        <taxon>Aplousobranchia</taxon>
        <taxon>Clavelinidae</taxon>
        <taxon>Clavelina</taxon>
    </lineage>
</organism>
<keyword evidence="11" id="KW-1185">Reference proteome</keyword>
<dbReference type="InterPro" id="IPR036508">
    <property type="entry name" value="Chitin-bd_dom_sf"/>
</dbReference>
<protein>
    <recommendedName>
        <fullName evidence="2">chitinase</fullName>
        <ecNumber evidence="2">3.2.1.14</ecNumber>
    </recommendedName>
</protein>
<accession>A0ABP0EV75</accession>
<evidence type="ECO:0000256" key="4">
    <source>
        <dbReference type="ARBA" id="ARBA00022729"/>
    </source>
</evidence>
<keyword evidence="7" id="KW-1015">Disulfide bond</keyword>
<dbReference type="EMBL" id="CAWYQH010000001">
    <property type="protein sequence ID" value="CAK8671289.1"/>
    <property type="molecule type" value="Genomic_DNA"/>
</dbReference>
<comment type="caution">
    <text evidence="10">The sequence shown here is derived from an EMBL/GenBank/DDBJ whole genome shotgun (WGS) entry which is preliminary data.</text>
</comment>
<dbReference type="EC" id="3.2.1.14" evidence="2"/>